<evidence type="ECO:0000313" key="20">
    <source>
        <dbReference type="RefSeq" id="XP_014479284.1"/>
    </source>
</evidence>
<evidence type="ECO:0000256" key="6">
    <source>
        <dbReference type="ARBA" id="ARBA00008696"/>
    </source>
</evidence>
<dbReference type="HAMAP" id="MF_01930">
    <property type="entry name" value="PurN"/>
    <property type="match status" value="1"/>
</dbReference>
<dbReference type="NCBIfam" id="TIGR00639">
    <property type="entry name" value="PurN"/>
    <property type="match status" value="1"/>
</dbReference>
<dbReference type="InterPro" id="IPR000115">
    <property type="entry name" value="PRibGlycinamide_synth"/>
</dbReference>
<evidence type="ECO:0000256" key="12">
    <source>
        <dbReference type="ARBA" id="ARBA00022840"/>
    </source>
</evidence>
<proteinExistence type="inferred from homology"/>
<dbReference type="InterPro" id="IPR001555">
    <property type="entry name" value="GART_AS"/>
</dbReference>
<evidence type="ECO:0000313" key="19">
    <source>
        <dbReference type="RefSeq" id="XP_014479283.1"/>
    </source>
</evidence>
<dbReference type="InterPro" id="IPR020562">
    <property type="entry name" value="PRibGlycinamide_synth_N"/>
</dbReference>
<dbReference type="Gene3D" id="3.90.600.10">
    <property type="entry name" value="Phosphoribosylglycinamide synthetase, C-terminal domain"/>
    <property type="match status" value="1"/>
</dbReference>
<dbReference type="OrthoDB" id="2018833at2759"/>
<dbReference type="Gene3D" id="3.30.470.20">
    <property type="entry name" value="ATP-grasp fold, B domain"/>
    <property type="match status" value="1"/>
</dbReference>
<dbReference type="FunFam" id="3.30.1330.10:FF:000001">
    <property type="entry name" value="Phosphoribosylformylglycinamidine cyclo-ligase"/>
    <property type="match status" value="1"/>
</dbReference>
<dbReference type="Pfam" id="PF00586">
    <property type="entry name" value="AIRS"/>
    <property type="match status" value="1"/>
</dbReference>
<dbReference type="InterPro" id="IPR004733">
    <property type="entry name" value="PurM_cligase"/>
</dbReference>
<evidence type="ECO:0000313" key="18">
    <source>
        <dbReference type="Proteomes" id="UP000515204"/>
    </source>
</evidence>
<dbReference type="AlphaFoldDB" id="A0A6P3XMS9"/>
<dbReference type="Pfam" id="PF02769">
    <property type="entry name" value="AIRS_C"/>
    <property type="match status" value="1"/>
</dbReference>
<comment type="similarity">
    <text evidence="4 16">In the N-terminal section; belongs to the GARS family.</text>
</comment>
<dbReference type="FunFam" id="3.30.470.20:FF:000018">
    <property type="entry name" value="Trifunctional purine biosynthetic protein adenosine-3"/>
    <property type="match status" value="1"/>
</dbReference>
<dbReference type="CDD" id="cd02196">
    <property type="entry name" value="PurM"/>
    <property type="match status" value="1"/>
</dbReference>
<feature type="domain" description="ATP-grasp" evidence="17">
    <location>
        <begin position="111"/>
        <end position="318"/>
    </location>
</feature>
<dbReference type="NCBIfam" id="TIGR00877">
    <property type="entry name" value="purD"/>
    <property type="match status" value="1"/>
</dbReference>
<organism evidence="18 20">
    <name type="scientific">Dinoponera quadriceps</name>
    <name type="common">South American ant</name>
    <dbReference type="NCBI Taxonomy" id="609295"/>
    <lineage>
        <taxon>Eukaryota</taxon>
        <taxon>Metazoa</taxon>
        <taxon>Ecdysozoa</taxon>
        <taxon>Arthropoda</taxon>
        <taxon>Hexapoda</taxon>
        <taxon>Insecta</taxon>
        <taxon>Pterygota</taxon>
        <taxon>Neoptera</taxon>
        <taxon>Endopterygota</taxon>
        <taxon>Hymenoptera</taxon>
        <taxon>Apocrita</taxon>
        <taxon>Aculeata</taxon>
        <taxon>Formicoidea</taxon>
        <taxon>Formicidae</taxon>
        <taxon>Ponerinae</taxon>
        <taxon>Ponerini</taxon>
        <taxon>Dinoponera</taxon>
    </lineage>
</organism>
<dbReference type="CDD" id="cd08645">
    <property type="entry name" value="FMT_core_GART"/>
    <property type="match status" value="1"/>
</dbReference>
<dbReference type="SUPFAM" id="SSF56059">
    <property type="entry name" value="Glutathione synthetase ATP-binding domain-like"/>
    <property type="match status" value="1"/>
</dbReference>
<dbReference type="FunFam" id="3.40.50.20:FF:000006">
    <property type="entry name" value="Phosphoribosylamine--glycine ligase, chloroplastic"/>
    <property type="match status" value="1"/>
</dbReference>
<name>A0A6P3XMS9_DINQU</name>
<dbReference type="InterPro" id="IPR020560">
    <property type="entry name" value="PRibGlycinamide_synth_C-dom"/>
</dbReference>
<comment type="catalytic activity">
    <reaction evidence="16">
        <text>2-formamido-N(1)-(5-O-phospho-beta-D-ribosyl)acetamidine + ATP = 5-amino-1-(5-phospho-beta-D-ribosyl)imidazole + ADP + phosphate + H(+)</text>
        <dbReference type="Rhea" id="RHEA:23032"/>
        <dbReference type="ChEBI" id="CHEBI:15378"/>
        <dbReference type="ChEBI" id="CHEBI:30616"/>
        <dbReference type="ChEBI" id="CHEBI:43474"/>
        <dbReference type="ChEBI" id="CHEBI:137981"/>
        <dbReference type="ChEBI" id="CHEBI:147287"/>
        <dbReference type="ChEBI" id="CHEBI:456216"/>
        <dbReference type="EC" id="6.3.3.1"/>
    </reaction>
</comment>
<dbReference type="Pfam" id="PF00551">
    <property type="entry name" value="Formyl_trans_N"/>
    <property type="match status" value="1"/>
</dbReference>
<dbReference type="Gene3D" id="3.30.1490.20">
    <property type="entry name" value="ATP-grasp fold, A domain"/>
    <property type="match status" value="1"/>
</dbReference>
<dbReference type="InterPro" id="IPR013815">
    <property type="entry name" value="ATP_grasp_subdomain_1"/>
</dbReference>
<dbReference type="KEGG" id="dqu:106746782"/>
<keyword evidence="11 16" id="KW-0658">Purine biosynthesis</keyword>
<evidence type="ECO:0000256" key="4">
    <source>
        <dbReference type="ARBA" id="ARBA00007423"/>
    </source>
</evidence>
<dbReference type="SUPFAM" id="SSF52440">
    <property type="entry name" value="PreATP-grasp domain"/>
    <property type="match status" value="1"/>
</dbReference>
<dbReference type="Gene3D" id="3.90.650.10">
    <property type="entry name" value="PurM-like C-terminal domain"/>
    <property type="match status" value="1"/>
</dbReference>
<dbReference type="InterPro" id="IPR037123">
    <property type="entry name" value="PRibGlycinamide_synth_C_sf"/>
</dbReference>
<dbReference type="Pfam" id="PF02843">
    <property type="entry name" value="GARS_C"/>
    <property type="match status" value="1"/>
</dbReference>
<dbReference type="SUPFAM" id="SSF55326">
    <property type="entry name" value="PurM N-terminal domain-like"/>
    <property type="match status" value="1"/>
</dbReference>
<keyword evidence="8" id="KW-0808">Transferase</keyword>
<dbReference type="InterPro" id="IPR036477">
    <property type="entry name" value="Formyl_transf_N_sf"/>
</dbReference>
<evidence type="ECO:0000256" key="3">
    <source>
        <dbReference type="ARBA" id="ARBA00005174"/>
    </source>
</evidence>
<dbReference type="InterPro" id="IPR016188">
    <property type="entry name" value="PurM-like_N"/>
</dbReference>
<evidence type="ECO:0000256" key="10">
    <source>
        <dbReference type="ARBA" id="ARBA00022741"/>
    </source>
</evidence>
<dbReference type="InterPro" id="IPR010918">
    <property type="entry name" value="PurM-like_C_dom"/>
</dbReference>
<evidence type="ECO:0000256" key="16">
    <source>
        <dbReference type="RuleBase" id="RU363089"/>
    </source>
</evidence>
<dbReference type="HAMAP" id="MF_00138">
    <property type="entry name" value="GARS"/>
    <property type="match status" value="1"/>
</dbReference>
<dbReference type="InterPro" id="IPR011054">
    <property type="entry name" value="Rudment_hybrid_motif"/>
</dbReference>
<evidence type="ECO:0000256" key="15">
    <source>
        <dbReference type="PROSITE-ProRule" id="PRU00409"/>
    </source>
</evidence>
<dbReference type="Proteomes" id="UP000515204">
    <property type="component" value="Unplaced"/>
</dbReference>
<dbReference type="GO" id="GO:0005524">
    <property type="term" value="F:ATP binding"/>
    <property type="evidence" value="ECO:0007669"/>
    <property type="project" value="UniProtKB-UniRule"/>
</dbReference>
<accession>A0A6P3XMS9</accession>
<protein>
    <recommendedName>
        <fullName evidence="16">Trifunctional purine biosynthetic protein adenosine-3</fullName>
    </recommendedName>
    <domain>
        <recommendedName>
            <fullName evidence="16">Phosphoribosylamine--glycine ligase</fullName>
            <ecNumber evidence="16">6.3.4.13</ecNumber>
        </recommendedName>
        <alternativeName>
            <fullName evidence="16">Glycinamide ribonucleotide synthetase</fullName>
            <shortName evidence="16">GARS</shortName>
        </alternativeName>
        <alternativeName>
            <fullName evidence="16">Phosphoribosylglycinamide synthetase</fullName>
        </alternativeName>
    </domain>
    <domain>
        <recommendedName>
            <fullName evidence="16">Phosphoribosylformylglycinamidine cyclo-ligase</fullName>
            <ecNumber evidence="16">6.3.3.1</ecNumber>
        </recommendedName>
        <alternativeName>
            <fullName evidence="16">AIR synthase</fullName>
            <shortName evidence="16">AIRS</shortName>
        </alternativeName>
        <alternativeName>
            <fullName evidence="16">Phosphoribosyl-aminoimidazole synthetase</fullName>
        </alternativeName>
    </domain>
    <domain>
        <recommendedName>
            <fullName evidence="16">Phosphoribosylglycinamide formyltransferase</fullName>
            <ecNumber evidence="16">2.1.2.2</ecNumber>
        </recommendedName>
        <alternativeName>
            <fullName evidence="16">5'-phosphoribosylglycinamide transformylase</fullName>
        </alternativeName>
        <alternativeName>
            <fullName evidence="16">GAR transformylase</fullName>
            <shortName evidence="16">GART</shortName>
        </alternativeName>
    </domain>
</protein>
<dbReference type="InterPro" id="IPR020559">
    <property type="entry name" value="PRibGlycinamide_synth_CS"/>
</dbReference>
<keyword evidence="12 15" id="KW-0067">ATP-binding</keyword>
<dbReference type="Gene3D" id="3.30.1330.10">
    <property type="entry name" value="PurM-like, N-terminal domain"/>
    <property type="match status" value="1"/>
</dbReference>
<dbReference type="InterPro" id="IPR002376">
    <property type="entry name" value="Formyl_transf_N"/>
</dbReference>
<comment type="pathway">
    <text evidence="1 16">Purine metabolism; IMP biosynthesis via de novo pathway; 5-amino-1-(5-phospho-D-ribosyl)imidazole from N(2)-formyl-N(1)-(5-phospho-D-ribosyl)glycinamide: step 2/2.</text>
</comment>
<dbReference type="PANTHER" id="PTHR10520:SF12">
    <property type="entry name" value="TRIFUNCTIONAL PURINE BIOSYNTHETIC PROTEIN ADENOSINE-3"/>
    <property type="match status" value="1"/>
</dbReference>
<evidence type="ECO:0000259" key="17">
    <source>
        <dbReference type="PROSITE" id="PS50975"/>
    </source>
</evidence>
<dbReference type="PROSITE" id="PS00184">
    <property type="entry name" value="GARS"/>
    <property type="match status" value="1"/>
</dbReference>
<evidence type="ECO:0000256" key="9">
    <source>
        <dbReference type="ARBA" id="ARBA00022723"/>
    </source>
</evidence>
<dbReference type="EC" id="6.3.4.13" evidence="16"/>
<dbReference type="SUPFAM" id="SSF53328">
    <property type="entry name" value="Formyltransferase"/>
    <property type="match status" value="1"/>
</dbReference>
<dbReference type="SUPFAM" id="SSF56042">
    <property type="entry name" value="PurM C-terminal domain-like"/>
    <property type="match status" value="1"/>
</dbReference>
<dbReference type="GO" id="GO:0004637">
    <property type="term" value="F:phosphoribosylamine-glycine ligase activity"/>
    <property type="evidence" value="ECO:0007669"/>
    <property type="project" value="UniProtKB-UniRule"/>
</dbReference>
<dbReference type="InterPro" id="IPR020561">
    <property type="entry name" value="PRibGlycinamid_synth_ATP-grasp"/>
</dbReference>
<comment type="similarity">
    <text evidence="5 16">In the C-terminal section; belongs to the GART family.</text>
</comment>
<dbReference type="FunFam" id="3.90.650.10:FF:000019">
    <property type="entry name" value="Trifunctional purine biosynthetic protein adenosine-3"/>
    <property type="match status" value="1"/>
</dbReference>
<dbReference type="SUPFAM" id="SSF51246">
    <property type="entry name" value="Rudiment single hybrid motif"/>
    <property type="match status" value="1"/>
</dbReference>
<evidence type="ECO:0000256" key="13">
    <source>
        <dbReference type="ARBA" id="ARBA00023211"/>
    </source>
</evidence>
<dbReference type="InterPro" id="IPR036676">
    <property type="entry name" value="PurM-like_C_sf"/>
</dbReference>
<dbReference type="GO" id="GO:0046872">
    <property type="term" value="F:metal ion binding"/>
    <property type="evidence" value="ECO:0007669"/>
    <property type="project" value="UniProtKB-KW"/>
</dbReference>
<evidence type="ECO:0000256" key="14">
    <source>
        <dbReference type="ARBA" id="ARBA00023268"/>
    </source>
</evidence>
<dbReference type="InterPro" id="IPR036921">
    <property type="entry name" value="PurM-like_N_sf"/>
</dbReference>
<keyword evidence="9 16" id="KW-0479">Metal-binding</keyword>
<dbReference type="InterPro" id="IPR004607">
    <property type="entry name" value="GART"/>
</dbReference>
<dbReference type="PROSITE" id="PS50975">
    <property type="entry name" value="ATP_GRASP"/>
    <property type="match status" value="1"/>
</dbReference>
<comment type="pathway">
    <text evidence="2 16">Purine metabolism; IMP biosynthesis via de novo pathway; N(2)-formyl-N(1)-(5-phospho-D-ribosyl)glycinamide from N(1)-(5-phospho-D-ribosyl)glycinamide (10-formyl THF route): step 1/1.</text>
</comment>
<dbReference type="GO" id="GO:0046084">
    <property type="term" value="P:adenine biosynthetic process"/>
    <property type="evidence" value="ECO:0007669"/>
    <property type="project" value="TreeGrafter"/>
</dbReference>
<evidence type="ECO:0000256" key="11">
    <source>
        <dbReference type="ARBA" id="ARBA00022755"/>
    </source>
</evidence>
<evidence type="ECO:0000256" key="2">
    <source>
        <dbReference type="ARBA" id="ARBA00005054"/>
    </source>
</evidence>
<dbReference type="CTD" id="2618"/>
<dbReference type="GO" id="GO:0004641">
    <property type="term" value="F:phosphoribosylformylglycinamidine cyclo-ligase activity"/>
    <property type="evidence" value="ECO:0007669"/>
    <property type="project" value="UniProtKB-EC"/>
</dbReference>
<dbReference type="SMART" id="SM01209">
    <property type="entry name" value="GARS_A"/>
    <property type="match status" value="1"/>
</dbReference>
<dbReference type="InterPro" id="IPR016185">
    <property type="entry name" value="PreATP-grasp_dom_sf"/>
</dbReference>
<dbReference type="RefSeq" id="XP_014479284.1">
    <property type="nucleotide sequence ID" value="XM_014623798.1"/>
</dbReference>
<evidence type="ECO:0000256" key="1">
    <source>
        <dbReference type="ARBA" id="ARBA00004686"/>
    </source>
</evidence>
<sequence>MQHTVLVIGSGGREHVICWKLSQSPHVKEILVAPGNAGIKLVDKVRLIDINVKETKEVAKWSKDNNIDLVVVGPEDPLSQGLANDLRDVGVKCFGPQKEAAQIEADKDWAKQFMDRHGIPTARWQGFTSAVDAKKFVKTAPFKALVVKASGLAAGKGVVVAKNQQEACQAIDEILTDRKFGAAGDTVVVEELLEGEEVSVLAFTDGRTVVPMMPAQDHKRIFNGDTGPNTGGMGAYCPCPLLSKDDYERVKVNVLQKAVDGLREENIPFVGVLYAGLMLTEDGPKVLEFNCRFGDPETEVVLPLLTSDLFTIMKACCEGALDASRVSWREDVFAVGVILASRGYPASSSKGQVITGIDEVSSRQDHFVFHCGTAVSAGDLVTNGGRVLITVSVAPTLALTAARATQAAQHVSFDGKQFRTDIAHKGIARSILQKGRLTYQSSGVSIDAGDDLVSAIKPATSSTKRPGTFGSIGGFGGLFDVKAAGYKDPILVSGTDGVGTKLKIAFECNKHDTVGVDLVAMCVNDILAHNAEPLFFLDYFACGKLDVGVATTVVNGISEGCKLAGCSLIGGETAEMPDMYSEGEYDLAGFAVGAVERGSLLPRVNDIKEGDIVIGLPSSGVHSNGFSLVRKVLRITDKKLSDVAPFSMENRTIGEELLIPTKIYVKSVISALRTNLAKGFAHITGGGLTENIPRILPENLGVTLDATKWNIPPIFSWLAAAGGINKYEMLRTFNCGIGGVLVCAEKDKLEILNKLKAESPVIIGSVNTHLSGRSKVEVKNLEKVLELEMKQYVPNLVATLSKPVKKVGVLISGSGTNLQSLINATQDPSQRVGAEIVLVISNKQGVEGLKRAERAGIKTVVIKHTDYPSREAFDSVMTAELHAAGVEIICLAGFMRILSEKFVKHWKGALLNIHPSLLPSFKGANAHKDVLAARVRVSGCTVHFVEVDIDAGAIIEQEAVPVLPDDTEKVLQERVKTAEHRTYPRALKHLATGRIKLKEDGTLHWNF</sequence>
<dbReference type="EC" id="6.3.3.1" evidence="16"/>
<evidence type="ECO:0000256" key="7">
    <source>
        <dbReference type="ARBA" id="ARBA00022598"/>
    </source>
</evidence>
<keyword evidence="14 16" id="KW-0511">Multifunctional enzyme</keyword>
<evidence type="ECO:0000256" key="5">
    <source>
        <dbReference type="ARBA" id="ARBA00008630"/>
    </source>
</evidence>
<comment type="pathway">
    <text evidence="3 16">Purine metabolism; IMP biosynthesis via de novo pathway; N(1)-(5-phospho-D-ribosyl)glycinamide from 5-phospho-alpha-D-ribose 1-diphosphate: step 2/2.</text>
</comment>
<dbReference type="EC" id="2.1.2.2" evidence="16"/>
<dbReference type="Gene3D" id="3.40.50.20">
    <property type="match status" value="1"/>
</dbReference>
<keyword evidence="13 16" id="KW-0464">Manganese</keyword>
<dbReference type="PROSITE" id="PS00373">
    <property type="entry name" value="GART"/>
    <property type="match status" value="1"/>
</dbReference>
<dbReference type="FunFam" id="3.90.600.10:FF:000001">
    <property type="entry name" value="Trifunctional purine biosynthetic protein adenosine-3"/>
    <property type="match status" value="1"/>
</dbReference>
<comment type="catalytic activity">
    <reaction evidence="16">
        <text>N(1)-(5-phospho-beta-D-ribosyl)glycinamide + (6R)-10-formyltetrahydrofolate = N(2)-formyl-N(1)-(5-phospho-beta-D-ribosyl)glycinamide + (6S)-5,6,7,8-tetrahydrofolate + H(+)</text>
        <dbReference type="Rhea" id="RHEA:15053"/>
        <dbReference type="ChEBI" id="CHEBI:15378"/>
        <dbReference type="ChEBI" id="CHEBI:57453"/>
        <dbReference type="ChEBI" id="CHEBI:143788"/>
        <dbReference type="ChEBI" id="CHEBI:147286"/>
        <dbReference type="ChEBI" id="CHEBI:195366"/>
        <dbReference type="EC" id="2.1.2.2"/>
    </reaction>
</comment>
<keyword evidence="18" id="KW-1185">Reference proteome</keyword>
<keyword evidence="10 15" id="KW-0547">Nucleotide-binding</keyword>
<dbReference type="RefSeq" id="XP_014479283.1">
    <property type="nucleotide sequence ID" value="XM_014623797.1"/>
</dbReference>
<dbReference type="Pfam" id="PF02844">
    <property type="entry name" value="GARS_N"/>
    <property type="match status" value="1"/>
</dbReference>
<dbReference type="GO" id="GO:0005829">
    <property type="term" value="C:cytosol"/>
    <property type="evidence" value="ECO:0007669"/>
    <property type="project" value="TreeGrafter"/>
</dbReference>
<dbReference type="FunFam" id="3.40.50.170:FF:000006">
    <property type="entry name" value="Trifunctional purine biosynthetic protein adenosine-3"/>
    <property type="match status" value="1"/>
</dbReference>
<dbReference type="Gene3D" id="3.40.50.170">
    <property type="entry name" value="Formyl transferase, N-terminal domain"/>
    <property type="match status" value="1"/>
</dbReference>
<reference evidence="19 20" key="1">
    <citation type="submission" date="2025-04" db="UniProtKB">
        <authorList>
            <consortium name="RefSeq"/>
        </authorList>
    </citation>
    <scope>IDENTIFICATION</scope>
</reference>
<dbReference type="GeneID" id="106746782"/>
<dbReference type="GO" id="GO:0004644">
    <property type="term" value="F:phosphoribosylglycinamide formyltransferase activity"/>
    <property type="evidence" value="ECO:0007669"/>
    <property type="project" value="UniProtKB-EC"/>
</dbReference>
<dbReference type="SMART" id="SM01210">
    <property type="entry name" value="GARS_C"/>
    <property type="match status" value="1"/>
</dbReference>
<dbReference type="InterPro" id="IPR011761">
    <property type="entry name" value="ATP-grasp"/>
</dbReference>
<dbReference type="Pfam" id="PF01071">
    <property type="entry name" value="GARS_A"/>
    <property type="match status" value="1"/>
</dbReference>
<dbReference type="NCBIfam" id="TIGR00878">
    <property type="entry name" value="purM"/>
    <property type="match status" value="1"/>
</dbReference>
<dbReference type="UniPathway" id="UPA00074">
    <property type="reaction ID" value="UER00125"/>
</dbReference>
<comment type="catalytic activity">
    <reaction evidence="16">
        <text>5-phospho-beta-D-ribosylamine + glycine + ATP = N(1)-(5-phospho-beta-D-ribosyl)glycinamide + ADP + phosphate + H(+)</text>
        <dbReference type="Rhea" id="RHEA:17453"/>
        <dbReference type="ChEBI" id="CHEBI:15378"/>
        <dbReference type="ChEBI" id="CHEBI:30616"/>
        <dbReference type="ChEBI" id="CHEBI:43474"/>
        <dbReference type="ChEBI" id="CHEBI:57305"/>
        <dbReference type="ChEBI" id="CHEBI:58681"/>
        <dbReference type="ChEBI" id="CHEBI:143788"/>
        <dbReference type="ChEBI" id="CHEBI:456216"/>
        <dbReference type="EC" id="6.3.4.13"/>
    </reaction>
</comment>
<comment type="similarity">
    <text evidence="6 16">In the central section; belongs to the AIR synthase family.</text>
</comment>
<dbReference type="FunFam" id="3.30.1490.20:FF:000006">
    <property type="entry name" value="phosphoribosylamine--glycine ligase, chloroplastic-like"/>
    <property type="match status" value="1"/>
</dbReference>
<dbReference type="HAMAP" id="MF_00741">
    <property type="entry name" value="AIRS"/>
    <property type="match status" value="1"/>
</dbReference>
<evidence type="ECO:0000256" key="8">
    <source>
        <dbReference type="ARBA" id="ARBA00022679"/>
    </source>
</evidence>
<gene>
    <name evidence="19 20" type="primary">LOC106746782</name>
</gene>
<dbReference type="GO" id="GO:0006189">
    <property type="term" value="P:'de novo' IMP biosynthetic process"/>
    <property type="evidence" value="ECO:0007669"/>
    <property type="project" value="UniProtKB-UniRule"/>
</dbReference>
<keyword evidence="7 16" id="KW-0436">Ligase</keyword>
<dbReference type="PANTHER" id="PTHR10520">
    <property type="entry name" value="TRIFUNCTIONAL PURINE BIOSYNTHETIC PROTEIN ADENOSINE-3-RELATED"/>
    <property type="match status" value="1"/>
</dbReference>